<keyword evidence="3" id="KW-1185">Reference proteome</keyword>
<feature type="compositionally biased region" description="Basic and acidic residues" evidence="1">
    <location>
        <begin position="17"/>
        <end position="31"/>
    </location>
</feature>
<feature type="region of interest" description="Disordered" evidence="1">
    <location>
        <begin position="1"/>
        <end position="43"/>
    </location>
</feature>
<sequence length="175" mass="18738">MSFNDSPPPSVSSGDFRSLKPDYAEEGEKVTAEAPPPNLSSAFIGSSQQQFPAVVQRTVPIVGYVAEAPELIALRPVVPSSNKLSEDSNREYWPEAAAGGGSYSALVHQNKSVYGIVDTDSYGQAPSYTGLVERNRTSNGSPTDDVNFDPTAQAGFSMVGKKFTIANQLLNQYQN</sequence>
<comment type="caution">
    <text evidence="2">The sequence shown here is derived from an EMBL/GenBank/DDBJ whole genome shotgun (WGS) entry which is preliminary data.</text>
</comment>
<evidence type="ECO:0000313" key="2">
    <source>
        <dbReference type="EMBL" id="KAJ0190784.1"/>
    </source>
</evidence>
<feature type="compositionally biased region" description="Pro residues" evidence="1">
    <location>
        <begin position="1"/>
        <end position="10"/>
    </location>
</feature>
<reference evidence="2 3" key="1">
    <citation type="journal article" date="2017" name="Nat. Commun.">
        <title>Genome assembly with in vitro proximity ligation data and whole-genome triplication in lettuce.</title>
        <authorList>
            <person name="Reyes-Chin-Wo S."/>
            <person name="Wang Z."/>
            <person name="Yang X."/>
            <person name="Kozik A."/>
            <person name="Arikit S."/>
            <person name="Song C."/>
            <person name="Xia L."/>
            <person name="Froenicke L."/>
            <person name="Lavelle D.O."/>
            <person name="Truco M.J."/>
            <person name="Xia R."/>
            <person name="Zhu S."/>
            <person name="Xu C."/>
            <person name="Xu H."/>
            <person name="Xu X."/>
            <person name="Cox K."/>
            <person name="Korf I."/>
            <person name="Meyers B.C."/>
            <person name="Michelmore R.W."/>
        </authorList>
    </citation>
    <scope>NUCLEOTIDE SEQUENCE [LARGE SCALE GENOMIC DNA]</scope>
    <source>
        <strain evidence="3">cv. Salinas</strain>
        <tissue evidence="2">Seedlings</tissue>
    </source>
</reference>
<evidence type="ECO:0000256" key="1">
    <source>
        <dbReference type="SAM" id="MobiDB-lite"/>
    </source>
</evidence>
<accession>A0A9R1UP62</accession>
<dbReference type="EMBL" id="NBSK02000008">
    <property type="protein sequence ID" value="KAJ0190784.1"/>
    <property type="molecule type" value="Genomic_DNA"/>
</dbReference>
<protein>
    <submittedName>
        <fullName evidence="2">Uncharacterized protein</fullName>
    </submittedName>
</protein>
<dbReference type="Gramene" id="rna-gnl|WGS:NBSK|LSAT_8X106180_mrna">
    <property type="protein sequence ID" value="cds-PLY81505.1"/>
    <property type="gene ID" value="gene-LSAT_8X106180"/>
</dbReference>
<dbReference type="AlphaFoldDB" id="A0A9R1UP62"/>
<evidence type="ECO:0000313" key="3">
    <source>
        <dbReference type="Proteomes" id="UP000235145"/>
    </source>
</evidence>
<gene>
    <name evidence="2" type="ORF">LSAT_V11C800430730</name>
</gene>
<organism evidence="2 3">
    <name type="scientific">Lactuca sativa</name>
    <name type="common">Garden lettuce</name>
    <dbReference type="NCBI Taxonomy" id="4236"/>
    <lineage>
        <taxon>Eukaryota</taxon>
        <taxon>Viridiplantae</taxon>
        <taxon>Streptophyta</taxon>
        <taxon>Embryophyta</taxon>
        <taxon>Tracheophyta</taxon>
        <taxon>Spermatophyta</taxon>
        <taxon>Magnoliopsida</taxon>
        <taxon>eudicotyledons</taxon>
        <taxon>Gunneridae</taxon>
        <taxon>Pentapetalae</taxon>
        <taxon>asterids</taxon>
        <taxon>campanulids</taxon>
        <taxon>Asterales</taxon>
        <taxon>Asteraceae</taxon>
        <taxon>Cichorioideae</taxon>
        <taxon>Cichorieae</taxon>
        <taxon>Lactucinae</taxon>
        <taxon>Lactuca</taxon>
    </lineage>
</organism>
<name>A0A9R1UP62_LACSA</name>
<dbReference type="Proteomes" id="UP000235145">
    <property type="component" value="Unassembled WGS sequence"/>
</dbReference>
<proteinExistence type="predicted"/>